<evidence type="ECO:0000256" key="7">
    <source>
        <dbReference type="ARBA" id="ARBA00022692"/>
    </source>
</evidence>
<dbReference type="SUPFAM" id="SSF69593">
    <property type="entry name" value="Glycerol-3-phosphate (1)-acyltransferase"/>
    <property type="match status" value="1"/>
</dbReference>
<evidence type="ECO:0000313" key="23">
    <source>
        <dbReference type="EMBL" id="CAI9101656.1"/>
    </source>
</evidence>
<dbReference type="GO" id="GO:0005634">
    <property type="term" value="C:nucleus"/>
    <property type="evidence" value="ECO:0007669"/>
    <property type="project" value="UniProtKB-SubCell"/>
</dbReference>
<dbReference type="FunFam" id="3.40.1810.10:FF:000008">
    <property type="entry name" value="MADS-box transcription factor 1"/>
    <property type="match status" value="1"/>
</dbReference>
<comment type="similarity">
    <text evidence="4">Belongs to the 1-acyl-sn-glycerol-3-phosphate acyltransferase family.</text>
</comment>
<comment type="pathway">
    <text evidence="3">Lipid metabolism; phospholipid metabolism.</text>
</comment>
<keyword evidence="11" id="KW-0238">DNA-binding</keyword>
<proteinExistence type="inferred from homology"/>
<keyword evidence="17" id="KW-0012">Acyltransferase</keyword>
<keyword evidence="12 20" id="KW-0472">Membrane</keyword>
<keyword evidence="8 20" id="KW-1133">Transmembrane helix</keyword>
<organism evidence="23 24">
    <name type="scientific">Oldenlandia corymbosa var. corymbosa</name>
    <dbReference type="NCBI Taxonomy" id="529605"/>
    <lineage>
        <taxon>Eukaryota</taxon>
        <taxon>Viridiplantae</taxon>
        <taxon>Streptophyta</taxon>
        <taxon>Embryophyta</taxon>
        <taxon>Tracheophyta</taxon>
        <taxon>Spermatophyta</taxon>
        <taxon>Magnoliopsida</taxon>
        <taxon>eudicotyledons</taxon>
        <taxon>Gunneridae</taxon>
        <taxon>Pentapetalae</taxon>
        <taxon>asterids</taxon>
        <taxon>lamiids</taxon>
        <taxon>Gentianales</taxon>
        <taxon>Rubiaceae</taxon>
        <taxon>Rubioideae</taxon>
        <taxon>Spermacoceae</taxon>
        <taxon>Hedyotis-Oldenlandia complex</taxon>
        <taxon>Oldenlandia</taxon>
    </lineage>
</organism>
<keyword evidence="7 20" id="KW-0812">Transmembrane</keyword>
<feature type="domain" description="MADS-box" evidence="21">
    <location>
        <begin position="496"/>
        <end position="556"/>
    </location>
</feature>
<dbReference type="GO" id="GO:0008374">
    <property type="term" value="F:O-acyltransferase activity"/>
    <property type="evidence" value="ECO:0007669"/>
    <property type="project" value="InterPro"/>
</dbReference>
<evidence type="ECO:0000256" key="19">
    <source>
        <dbReference type="SAM" id="MobiDB-lite"/>
    </source>
</evidence>
<evidence type="ECO:0000256" key="17">
    <source>
        <dbReference type="ARBA" id="ARBA00023315"/>
    </source>
</evidence>
<comment type="subcellular location">
    <subcellularLocation>
        <location evidence="2">Membrane</location>
    </subcellularLocation>
    <subcellularLocation>
        <location evidence="1">Nucleus</location>
    </subcellularLocation>
</comment>
<evidence type="ECO:0000256" key="5">
    <source>
        <dbReference type="ARBA" id="ARBA00022516"/>
    </source>
</evidence>
<evidence type="ECO:0000256" key="10">
    <source>
        <dbReference type="ARBA" id="ARBA00023098"/>
    </source>
</evidence>
<dbReference type="PANTHER" id="PTHR23063">
    <property type="entry name" value="PHOSPHOLIPID ACYLTRANSFERASE"/>
    <property type="match status" value="1"/>
</dbReference>
<dbReference type="CDD" id="cd00265">
    <property type="entry name" value="MADS_MEF2_like"/>
    <property type="match status" value="1"/>
</dbReference>
<dbReference type="EMBL" id="OX459121">
    <property type="protein sequence ID" value="CAI9101656.1"/>
    <property type="molecule type" value="Genomic_DNA"/>
</dbReference>
<dbReference type="GO" id="GO:0008654">
    <property type="term" value="P:phospholipid biosynthetic process"/>
    <property type="evidence" value="ECO:0007669"/>
    <property type="project" value="UniProtKB-KW"/>
</dbReference>
<keyword evidence="24" id="KW-1185">Reference proteome</keyword>
<evidence type="ECO:0000256" key="12">
    <source>
        <dbReference type="ARBA" id="ARBA00023136"/>
    </source>
</evidence>
<dbReference type="InterPro" id="IPR002100">
    <property type="entry name" value="TF_MADSbox"/>
</dbReference>
<dbReference type="InterPro" id="IPR011992">
    <property type="entry name" value="EF-hand-dom_pair"/>
</dbReference>
<dbReference type="SMART" id="SM00563">
    <property type="entry name" value="PlsC"/>
    <property type="match status" value="1"/>
</dbReference>
<keyword evidence="16" id="KW-1208">Phospholipid metabolism</keyword>
<evidence type="ECO:0000256" key="8">
    <source>
        <dbReference type="ARBA" id="ARBA00022989"/>
    </source>
</evidence>
<evidence type="ECO:0000256" key="3">
    <source>
        <dbReference type="ARBA" id="ARBA00005074"/>
    </source>
</evidence>
<feature type="coiled-coil region" evidence="18">
    <location>
        <begin position="582"/>
        <end position="665"/>
    </location>
</feature>
<evidence type="ECO:0000313" key="24">
    <source>
        <dbReference type="Proteomes" id="UP001161247"/>
    </source>
</evidence>
<dbReference type="InterPro" id="IPR002487">
    <property type="entry name" value="TF_Kbox"/>
</dbReference>
<evidence type="ECO:0000256" key="2">
    <source>
        <dbReference type="ARBA" id="ARBA00004370"/>
    </source>
</evidence>
<dbReference type="Gene3D" id="1.10.238.10">
    <property type="entry name" value="EF-hand"/>
    <property type="match status" value="1"/>
</dbReference>
<dbReference type="InterPro" id="IPR036879">
    <property type="entry name" value="TF_MADSbox_sf"/>
</dbReference>
<evidence type="ECO:0000256" key="9">
    <source>
        <dbReference type="ARBA" id="ARBA00023015"/>
    </source>
</evidence>
<dbReference type="Pfam" id="PF01486">
    <property type="entry name" value="K-box"/>
    <property type="match status" value="1"/>
</dbReference>
<dbReference type="GO" id="GO:0046983">
    <property type="term" value="F:protein dimerization activity"/>
    <property type="evidence" value="ECO:0007669"/>
    <property type="project" value="InterPro"/>
</dbReference>
<evidence type="ECO:0000256" key="15">
    <source>
        <dbReference type="ARBA" id="ARBA00023242"/>
    </source>
</evidence>
<dbReference type="PROSITE" id="PS50066">
    <property type="entry name" value="MADS_BOX_2"/>
    <property type="match status" value="1"/>
</dbReference>
<dbReference type="GO" id="GO:0071618">
    <property type="term" value="F:lysophosphatidylethanolamine acyltransferase activity"/>
    <property type="evidence" value="ECO:0007669"/>
    <property type="project" value="TreeGrafter"/>
</dbReference>
<evidence type="ECO:0000256" key="1">
    <source>
        <dbReference type="ARBA" id="ARBA00004123"/>
    </source>
</evidence>
<evidence type="ECO:0000256" key="6">
    <source>
        <dbReference type="ARBA" id="ARBA00022679"/>
    </source>
</evidence>
<dbReference type="SUPFAM" id="SSF47473">
    <property type="entry name" value="EF-hand"/>
    <property type="match status" value="1"/>
</dbReference>
<evidence type="ECO:0000256" key="16">
    <source>
        <dbReference type="ARBA" id="ARBA00023264"/>
    </source>
</evidence>
<keyword evidence="18" id="KW-0175">Coiled coil</keyword>
<dbReference type="PRINTS" id="PR00404">
    <property type="entry name" value="MADSDOMAIN"/>
</dbReference>
<dbReference type="SUPFAM" id="SSF55455">
    <property type="entry name" value="SRF-like"/>
    <property type="match status" value="1"/>
</dbReference>
<dbReference type="GO" id="GO:0016020">
    <property type="term" value="C:membrane"/>
    <property type="evidence" value="ECO:0007669"/>
    <property type="project" value="UniProtKB-SubCell"/>
</dbReference>
<name>A0AAV1D260_OLDCO</name>
<reference evidence="23" key="1">
    <citation type="submission" date="2023-03" db="EMBL/GenBank/DDBJ databases">
        <authorList>
            <person name="Julca I."/>
        </authorList>
    </citation>
    <scope>NUCLEOTIDE SEQUENCE</scope>
</reference>
<dbReference type="PROSITE" id="PS51297">
    <property type="entry name" value="K_BOX"/>
    <property type="match status" value="1"/>
</dbReference>
<feature type="transmembrane region" description="Helical" evidence="20">
    <location>
        <begin position="105"/>
        <end position="133"/>
    </location>
</feature>
<keyword evidence="6" id="KW-0808">Transferase</keyword>
<evidence type="ECO:0000259" key="21">
    <source>
        <dbReference type="PROSITE" id="PS50066"/>
    </source>
</evidence>
<evidence type="ECO:0000256" key="13">
    <source>
        <dbReference type="ARBA" id="ARBA00023163"/>
    </source>
</evidence>
<dbReference type="Proteomes" id="UP001161247">
    <property type="component" value="Chromosome 4"/>
</dbReference>
<evidence type="ECO:0000256" key="14">
    <source>
        <dbReference type="ARBA" id="ARBA00023209"/>
    </source>
</evidence>
<dbReference type="GO" id="GO:0003700">
    <property type="term" value="F:DNA-binding transcription factor activity"/>
    <property type="evidence" value="ECO:0007669"/>
    <property type="project" value="InterPro"/>
</dbReference>
<dbReference type="PROSITE" id="PS00350">
    <property type="entry name" value="MADS_BOX_1"/>
    <property type="match status" value="1"/>
</dbReference>
<keyword evidence="5" id="KW-0444">Lipid biosynthesis</keyword>
<dbReference type="SMART" id="SM00432">
    <property type="entry name" value="MADS"/>
    <property type="match status" value="1"/>
</dbReference>
<dbReference type="Pfam" id="PF00319">
    <property type="entry name" value="SRF-TF"/>
    <property type="match status" value="1"/>
</dbReference>
<dbReference type="InterPro" id="IPR045252">
    <property type="entry name" value="LPCAT1-like"/>
</dbReference>
<feature type="compositionally biased region" description="Low complexity" evidence="19">
    <location>
        <begin position="30"/>
        <end position="45"/>
    </location>
</feature>
<dbReference type="Pfam" id="PF01553">
    <property type="entry name" value="Acyltransferase"/>
    <property type="match status" value="1"/>
</dbReference>
<keyword evidence="9" id="KW-0805">Transcription regulation</keyword>
<dbReference type="InterPro" id="IPR002123">
    <property type="entry name" value="Plipid/glycerol_acylTrfase"/>
</dbReference>
<keyword evidence="10" id="KW-0443">Lipid metabolism</keyword>
<evidence type="ECO:0000256" key="4">
    <source>
        <dbReference type="ARBA" id="ARBA00008655"/>
    </source>
</evidence>
<dbReference type="Gene3D" id="3.40.1810.10">
    <property type="entry name" value="Transcription factor, MADS-box"/>
    <property type="match status" value="1"/>
</dbReference>
<sequence>MADQNHLREPLIPNAQPSATNGPHYIITVSDNQNQNENPSQPSISHVDDSTIQVPQNLNRDNKVGNFIEDNPFGFLGLHGFEVPKPCTVDPFRNSTPKVEGFYEWVKILVCLPVALLRLVLFGLCLLVGYLATRCALEGWKDKENPMPKWRCRFMGITRLCSRGILFSFGYHWIRRKGRPAPREIAPVVVSNHVSYIEPIFFFYELFPTIVASESHDSMPFVGTIIRAMQVIYVNRFSQSSRKQAVNEIKRKASCNRFPRVLLFPEGTTTNGRVIISFQLGAFIPGYPIQPVVIRYPHVHFDQSWGNISLAMLMFRMFTQFHNFMEVEYLPVVFPLEDKKETAAQFSQRTSDAIANALNVVQTSHSYGDMLLVSKASEFKQENPSAFMVEMARVDAMVGISTFEAVDLLDVFLSMNPDSSGHVAIHDFLRVLRLKPCTLSEQIFQFFDVQNSGKITFRQLRKICFGFFPYLGLFPSSLPTTKKGSLSFCQFCFWKMVRGKTQMRRIENATSRQVTFSKRRNGLLKKAFELSVLCDAEVALIIFSPRGKLYEFASSSMQGIIERYQSHAKEIPVSNPTIEQDVQHLKHETETMLKKIEQLESAKRKLLGDGIASCSLEELQKLEQQLERSVNCIRQRKMQVYHEQIEQLKEKEKVLAAENLKLLEKCGVEPQLRPKESVEILPRSESSEISDVETDLFIGPPERRYRQTVKN</sequence>
<dbReference type="PANTHER" id="PTHR23063:SF52">
    <property type="entry name" value="LYSOPHOSPHATIDYLCHOLINE ACYLTRANSFERASE"/>
    <property type="match status" value="1"/>
</dbReference>
<keyword evidence="14" id="KW-0594">Phospholipid biosynthesis</keyword>
<dbReference type="GO" id="GO:0000977">
    <property type="term" value="F:RNA polymerase II transcription regulatory region sequence-specific DNA binding"/>
    <property type="evidence" value="ECO:0007669"/>
    <property type="project" value="InterPro"/>
</dbReference>
<protein>
    <submittedName>
        <fullName evidence="23">OLC1v1039027C4</fullName>
    </submittedName>
</protein>
<dbReference type="AlphaFoldDB" id="A0AAV1D260"/>
<dbReference type="GO" id="GO:0045944">
    <property type="term" value="P:positive regulation of transcription by RNA polymerase II"/>
    <property type="evidence" value="ECO:0007669"/>
    <property type="project" value="InterPro"/>
</dbReference>
<accession>A0AAV1D260</accession>
<evidence type="ECO:0000256" key="20">
    <source>
        <dbReference type="SAM" id="Phobius"/>
    </source>
</evidence>
<feature type="domain" description="K-box" evidence="22">
    <location>
        <begin position="582"/>
        <end position="672"/>
    </location>
</feature>
<keyword evidence="13" id="KW-0804">Transcription</keyword>
<evidence type="ECO:0000256" key="18">
    <source>
        <dbReference type="SAM" id="Coils"/>
    </source>
</evidence>
<dbReference type="CDD" id="cd07991">
    <property type="entry name" value="LPLAT_LPCAT1-like"/>
    <property type="match status" value="1"/>
</dbReference>
<evidence type="ECO:0000259" key="22">
    <source>
        <dbReference type="PROSITE" id="PS51297"/>
    </source>
</evidence>
<keyword evidence="15" id="KW-0539">Nucleus</keyword>
<dbReference type="InterPro" id="IPR033896">
    <property type="entry name" value="MEF2-like_N"/>
</dbReference>
<evidence type="ECO:0000256" key="11">
    <source>
        <dbReference type="ARBA" id="ARBA00023125"/>
    </source>
</evidence>
<gene>
    <name evidence="23" type="ORF">OLC1_LOCUS11200</name>
</gene>
<feature type="region of interest" description="Disordered" evidence="19">
    <location>
        <begin position="1"/>
        <end position="49"/>
    </location>
</feature>